<reference evidence="2" key="1">
    <citation type="submission" date="2016-11" db="UniProtKB">
        <authorList>
            <consortium name="WormBaseParasite"/>
        </authorList>
    </citation>
    <scope>IDENTIFICATION</scope>
</reference>
<organism evidence="1 2">
    <name type="scientific">Caenorhabditis tropicalis</name>
    <dbReference type="NCBI Taxonomy" id="1561998"/>
    <lineage>
        <taxon>Eukaryota</taxon>
        <taxon>Metazoa</taxon>
        <taxon>Ecdysozoa</taxon>
        <taxon>Nematoda</taxon>
        <taxon>Chromadorea</taxon>
        <taxon>Rhabditida</taxon>
        <taxon>Rhabditina</taxon>
        <taxon>Rhabditomorpha</taxon>
        <taxon>Rhabditoidea</taxon>
        <taxon>Rhabditidae</taxon>
        <taxon>Peloderinae</taxon>
        <taxon>Caenorhabditis</taxon>
    </lineage>
</organism>
<evidence type="ECO:0000313" key="1">
    <source>
        <dbReference type="Proteomes" id="UP000095282"/>
    </source>
</evidence>
<dbReference type="AlphaFoldDB" id="A0A1I7TUG3"/>
<dbReference type="WBParaSite" id="Csp11.Scaffold629.g11903.t1">
    <property type="protein sequence ID" value="Csp11.Scaffold629.g11903.t1"/>
    <property type="gene ID" value="Csp11.Scaffold629.g11903"/>
</dbReference>
<dbReference type="STRING" id="1561998.A0A1I7TUG3"/>
<protein>
    <submittedName>
        <fullName evidence="2">FBD domain-containing protein</fullName>
    </submittedName>
</protein>
<accession>A0A1I7TUG3</accession>
<proteinExistence type="predicted"/>
<name>A0A1I7TUG3_9PELO</name>
<sequence>MFVDSLVELSSKVVAKCLVEDRYKHLDLSLEASLNDQIVRQVTRGRREFPASLIAKESGLKLNVTHFYSFPNSRKGLMDFQLHDIQSVYLTLYNFLEVKEFRTGNGGYLDIVDYLRTILNEKSRQNLRELTIEGYGNFEGNWVEKMAELLPNLQSLDSEFSTSIYVKKVCKSFHNLIHLNIRSKPNLKYNSIA</sequence>
<keyword evidence="1" id="KW-1185">Reference proteome</keyword>
<dbReference type="Proteomes" id="UP000095282">
    <property type="component" value="Unplaced"/>
</dbReference>
<evidence type="ECO:0000313" key="2">
    <source>
        <dbReference type="WBParaSite" id="Csp11.Scaffold629.g11903.t1"/>
    </source>
</evidence>